<reference evidence="3" key="1">
    <citation type="submission" date="2012-02" db="EMBL/GenBank/DDBJ databases">
        <title>Genome sequencing of Giardia lamblia Genotypes A2 and B isolates (DH and GS) and comparative analysis with the genomes of Genotypes A1 and E (WB and Pig).</title>
        <authorList>
            <person name="Adam R."/>
            <person name="Dahlstrom E."/>
            <person name="Martens C."/>
            <person name="Bruno D."/>
            <person name="Barbian K."/>
            <person name="Porcella S.F."/>
            <person name="Nash T."/>
        </authorList>
    </citation>
    <scope>NUCLEOTIDE SEQUENCE</scope>
    <source>
        <strain evidence="3">DH</strain>
    </source>
</reference>
<dbReference type="AlphaFoldDB" id="V6T8A2"/>
<dbReference type="VEuPathDB" id="GiardiaDB:GL50581_2790"/>
<dbReference type="EMBL" id="AHGT01000101">
    <property type="protein sequence ID" value="ESU35091.1"/>
    <property type="molecule type" value="Genomic_DNA"/>
</dbReference>
<accession>V6T8A2</accession>
<evidence type="ECO:0000313" key="2">
    <source>
        <dbReference type="EMBL" id="ESU35091.1"/>
    </source>
</evidence>
<dbReference type="Pfam" id="PF12146">
    <property type="entry name" value="Hydrolase_4"/>
    <property type="match status" value="1"/>
</dbReference>
<comment type="caution">
    <text evidence="2">The sequence shown here is derived from an EMBL/GenBank/DDBJ whole genome shotgun (WGS) entry which is preliminary data.</text>
</comment>
<organism evidence="2 3">
    <name type="scientific">Giardia intestinalis</name>
    <name type="common">Giardia lamblia</name>
    <dbReference type="NCBI Taxonomy" id="5741"/>
    <lineage>
        <taxon>Eukaryota</taxon>
        <taxon>Metamonada</taxon>
        <taxon>Diplomonadida</taxon>
        <taxon>Hexamitidae</taxon>
        <taxon>Giardiinae</taxon>
        <taxon>Giardia</taxon>
    </lineage>
</organism>
<proteinExistence type="predicted"/>
<dbReference type="GO" id="GO:0016787">
    <property type="term" value="F:hydrolase activity"/>
    <property type="evidence" value="ECO:0007669"/>
    <property type="project" value="UniProtKB-KW"/>
</dbReference>
<dbReference type="VEuPathDB" id="GiardiaDB:QR46_4437"/>
<dbReference type="PANTHER" id="PTHR12277">
    <property type="entry name" value="ALPHA/BETA HYDROLASE DOMAIN-CONTAINING PROTEIN"/>
    <property type="match status" value="1"/>
</dbReference>
<dbReference type="PANTHER" id="PTHR12277:SF81">
    <property type="entry name" value="PROTEIN ABHD13"/>
    <property type="match status" value="1"/>
</dbReference>
<dbReference type="VEuPathDB" id="GiardiaDB:GL50803_0013896"/>
<dbReference type="Proteomes" id="UP000018320">
    <property type="component" value="Unassembled WGS sequence"/>
</dbReference>
<name>V6T8A2_GIAIN</name>
<dbReference type="SUPFAM" id="SSF53474">
    <property type="entry name" value="alpha/beta-Hydrolases"/>
    <property type="match status" value="1"/>
</dbReference>
<dbReference type="VEuPathDB" id="GiardiaDB:DHA2_153949"/>
<evidence type="ECO:0000259" key="1">
    <source>
        <dbReference type="Pfam" id="PF12146"/>
    </source>
</evidence>
<dbReference type="InterPro" id="IPR029058">
    <property type="entry name" value="AB_hydrolase_fold"/>
</dbReference>
<keyword evidence="2" id="KW-0378">Hydrolase</keyword>
<dbReference type="Gene3D" id="3.40.50.1820">
    <property type="entry name" value="alpha/beta hydrolase"/>
    <property type="match status" value="1"/>
</dbReference>
<dbReference type="InterPro" id="IPR022742">
    <property type="entry name" value="Hydrolase_4"/>
</dbReference>
<evidence type="ECO:0000313" key="3">
    <source>
        <dbReference type="Proteomes" id="UP000018320"/>
    </source>
</evidence>
<reference evidence="2 3" key="2">
    <citation type="journal article" date="2013" name="Genome Biol. Evol.">
        <title>Genome sequencing of Giardia lamblia genotypes A2 and B isolates (DH and GS) and comparative analysis with the genomes of genotypes A1 and E (WB and Pig).</title>
        <authorList>
            <person name="Adam R.D."/>
            <person name="Dahlstrom E.W."/>
            <person name="Martens C.A."/>
            <person name="Bruno D.P."/>
            <person name="Barbian K.D."/>
            <person name="Ricklefs S.M."/>
            <person name="Hernandez M.M."/>
            <person name="Narla N.P."/>
            <person name="Patel R.B."/>
            <person name="Porcella S.F."/>
            <person name="Nash T.E."/>
        </authorList>
    </citation>
    <scope>NUCLEOTIDE SEQUENCE [LARGE SCALE GENOMIC DNA]</scope>
    <source>
        <strain evidence="2 3">DH</strain>
    </source>
</reference>
<protein>
    <submittedName>
        <fullName evidence="2">Alpha/beta hydrolase family protein</fullName>
    </submittedName>
</protein>
<sequence>MSQDHTSREGFIMGCIVDKIAYPSKYLPRQKITKDDKRYIWIPVKHNTSICAMICYPNQSDVLQSLPEQMVYSIMTIRKALFESTSERPSEDAASNDRLIIYSHGNAETMMHNSAYGFMLADLSGMPVLLYDYEGYGASEGKSGEKTARRDIEAVYRYVRETYPEYKLIFMGRSIGSVTTVHIANLYANKKAYQEDRKRDVLAGIILQSGVASALQTLRKRKINVICDCLRNYDKVGNWSFPCLIIHGACDNIVPVHNAIIMARNVIKHNHPSYLKSFESFIKKAHPLDTMDNHCIFRADNFSLLLIAGGDHNSYDIETYELTYSVIAQFLTGDGTIETSIVQGQEMLLQV</sequence>
<feature type="domain" description="Serine aminopeptidase S33" evidence="1">
    <location>
        <begin position="96"/>
        <end position="189"/>
    </location>
</feature>
<gene>
    <name evidence="2" type="ORF">DHA2_153949</name>
</gene>